<keyword evidence="4" id="KW-0808">Transferase</keyword>
<feature type="repeat" description="PPR" evidence="2">
    <location>
        <begin position="161"/>
        <end position="196"/>
    </location>
</feature>
<sequence>MSFYRHLLRALQIATGGVHVEPRLPALYSFSRPFAFSSAEEAAAERRRRKRRLRIEPPLHALRREPNAPRPPRDPNAPRLPDSTSALVGPRLSLHNRVQTLIRSGELDAASVHARHAVFSSVRPTVFTCNAIMASMLRARRLDDAVALFHFFFVQQNIVPNVVSYNVLINTHCDAGRVDIALEVYRHIIANAPFSPSPVTYRHLTKGLIDSGRITEAIDLLREMLSRGHGADSLVYNTLMAGFIDLGNMDKALELFDELRERCLVYDGVVHATLMEAYWKKGMDNEAMESYQSLIDRQFRMTPATCNVLLETLLKHDKVAEAEKLFQHMLDEHKPPNFMALNSETYNIMVNRCFQEGKFTDAIEVFHRTGLKPFVMDVGCYNNIIGKLCENGLLPDAEKLFEEMLGKSISPDTSTYGFLVDACFKDGRVEDAIRYFEKMVSGGEGAPKPVVAVYNKMFDGLIKAGKLNQAMDIYGKMSERGLKPDALSYEILVSGLCEVGELDLGLKLLEEMVRNVIRVSPELHSLASGAFQKAGRGAEIESLLARRGTASPQIASEGQVEHVAVTAAPQGISTEPQAALSQ</sequence>
<feature type="repeat" description="PPR" evidence="2">
    <location>
        <begin position="197"/>
        <end position="231"/>
    </location>
</feature>
<dbReference type="PROSITE" id="PS51375">
    <property type="entry name" value="PPR"/>
    <property type="match status" value="9"/>
</dbReference>
<dbReference type="InterPro" id="IPR002885">
    <property type="entry name" value="PPR_rpt"/>
</dbReference>
<protein>
    <submittedName>
        <fullName evidence="4">Pentatricopeptide repeat-containing protein</fullName>
        <ecNumber evidence="4">2.1.1.204</ecNumber>
    </submittedName>
</protein>
<dbReference type="EC" id="2.1.1.204" evidence="4"/>
<evidence type="ECO:0000313" key="4">
    <source>
        <dbReference type="EMBL" id="PKA54734.1"/>
    </source>
</evidence>
<keyword evidence="5" id="KW-1185">Reference proteome</keyword>
<feature type="repeat" description="PPR" evidence="2">
    <location>
        <begin position="412"/>
        <end position="446"/>
    </location>
</feature>
<dbReference type="OrthoDB" id="185373at2759"/>
<feature type="repeat" description="PPR" evidence="2">
    <location>
        <begin position="450"/>
        <end position="484"/>
    </location>
</feature>
<dbReference type="Pfam" id="PF12854">
    <property type="entry name" value="PPR_1"/>
    <property type="match status" value="1"/>
</dbReference>
<dbReference type="STRING" id="1088818.A0A2I0AGR7"/>
<dbReference type="PANTHER" id="PTHR47937:SF2">
    <property type="entry name" value="PENTATRICOPEPTIDE (PPR) REPEAT-CONTAINING PROTEIN, PF01535'-RELATED"/>
    <property type="match status" value="1"/>
</dbReference>
<name>A0A2I0AGR7_9ASPA</name>
<dbReference type="Proteomes" id="UP000236161">
    <property type="component" value="Unassembled WGS sequence"/>
</dbReference>
<gene>
    <name evidence="4" type="primary">GRP23</name>
    <name evidence="4" type="ORF">AXF42_Ash000569</name>
</gene>
<proteinExistence type="predicted"/>
<dbReference type="GO" id="GO:0032259">
    <property type="term" value="P:methylation"/>
    <property type="evidence" value="ECO:0007669"/>
    <property type="project" value="UniProtKB-KW"/>
</dbReference>
<accession>A0A2I0AGR7</accession>
<dbReference type="GO" id="GO:0008168">
    <property type="term" value="F:methyltransferase activity"/>
    <property type="evidence" value="ECO:0007669"/>
    <property type="project" value="UniProtKB-KW"/>
</dbReference>
<feature type="repeat" description="PPR" evidence="2">
    <location>
        <begin position="232"/>
        <end position="262"/>
    </location>
</feature>
<dbReference type="Pfam" id="PF13041">
    <property type="entry name" value="PPR_2"/>
    <property type="match status" value="2"/>
</dbReference>
<keyword evidence="1" id="KW-0677">Repeat</keyword>
<dbReference type="InterPro" id="IPR052308">
    <property type="entry name" value="PPR_domain-containing"/>
</dbReference>
<dbReference type="InterPro" id="IPR011990">
    <property type="entry name" value="TPR-like_helical_dom_sf"/>
</dbReference>
<feature type="repeat" description="PPR" evidence="2">
    <location>
        <begin position="377"/>
        <end position="411"/>
    </location>
</feature>
<feature type="repeat" description="PPR" evidence="2">
    <location>
        <begin position="302"/>
        <end position="336"/>
    </location>
</feature>
<dbReference type="FunFam" id="1.25.40.10:FF:000922">
    <property type="entry name" value="Pentatricopeptide repeat-containing protein"/>
    <property type="match status" value="1"/>
</dbReference>
<organism evidence="4 5">
    <name type="scientific">Apostasia shenzhenica</name>
    <dbReference type="NCBI Taxonomy" id="1088818"/>
    <lineage>
        <taxon>Eukaryota</taxon>
        <taxon>Viridiplantae</taxon>
        <taxon>Streptophyta</taxon>
        <taxon>Embryophyta</taxon>
        <taxon>Tracheophyta</taxon>
        <taxon>Spermatophyta</taxon>
        <taxon>Magnoliopsida</taxon>
        <taxon>Liliopsida</taxon>
        <taxon>Asparagales</taxon>
        <taxon>Orchidaceae</taxon>
        <taxon>Apostasioideae</taxon>
        <taxon>Apostasia</taxon>
    </lineage>
</organism>
<feature type="region of interest" description="Disordered" evidence="3">
    <location>
        <begin position="47"/>
        <end position="87"/>
    </location>
</feature>
<dbReference type="SUPFAM" id="SSF48452">
    <property type="entry name" value="TPR-like"/>
    <property type="match status" value="2"/>
</dbReference>
<feature type="repeat" description="PPR" evidence="2">
    <location>
        <begin position="342"/>
        <end position="376"/>
    </location>
</feature>
<dbReference type="Pfam" id="PF01535">
    <property type="entry name" value="PPR"/>
    <property type="match status" value="4"/>
</dbReference>
<evidence type="ECO:0000313" key="5">
    <source>
        <dbReference type="Proteomes" id="UP000236161"/>
    </source>
</evidence>
<keyword evidence="4" id="KW-0489">Methyltransferase</keyword>
<evidence type="ECO:0000256" key="3">
    <source>
        <dbReference type="SAM" id="MobiDB-lite"/>
    </source>
</evidence>
<dbReference type="EMBL" id="KZ451982">
    <property type="protein sequence ID" value="PKA54734.1"/>
    <property type="molecule type" value="Genomic_DNA"/>
</dbReference>
<dbReference type="NCBIfam" id="TIGR00756">
    <property type="entry name" value="PPR"/>
    <property type="match status" value="10"/>
</dbReference>
<evidence type="ECO:0000256" key="1">
    <source>
        <dbReference type="ARBA" id="ARBA00022737"/>
    </source>
</evidence>
<feature type="repeat" description="PPR" evidence="2">
    <location>
        <begin position="485"/>
        <end position="519"/>
    </location>
</feature>
<reference evidence="4 5" key="1">
    <citation type="journal article" date="2017" name="Nature">
        <title>The Apostasia genome and the evolution of orchids.</title>
        <authorList>
            <person name="Zhang G.Q."/>
            <person name="Liu K.W."/>
            <person name="Li Z."/>
            <person name="Lohaus R."/>
            <person name="Hsiao Y.Y."/>
            <person name="Niu S.C."/>
            <person name="Wang J.Y."/>
            <person name="Lin Y.C."/>
            <person name="Xu Q."/>
            <person name="Chen L.J."/>
            <person name="Yoshida K."/>
            <person name="Fujiwara S."/>
            <person name="Wang Z.W."/>
            <person name="Zhang Y.Q."/>
            <person name="Mitsuda N."/>
            <person name="Wang M."/>
            <person name="Liu G.H."/>
            <person name="Pecoraro L."/>
            <person name="Huang H.X."/>
            <person name="Xiao X.J."/>
            <person name="Lin M."/>
            <person name="Wu X.Y."/>
            <person name="Wu W.L."/>
            <person name="Chen Y.Y."/>
            <person name="Chang S.B."/>
            <person name="Sakamoto S."/>
            <person name="Ohme-Takagi M."/>
            <person name="Yagi M."/>
            <person name="Zeng S.J."/>
            <person name="Shen C.Y."/>
            <person name="Yeh C.M."/>
            <person name="Luo Y.B."/>
            <person name="Tsai W.C."/>
            <person name="Van de Peer Y."/>
            <person name="Liu Z.J."/>
        </authorList>
    </citation>
    <scope>NUCLEOTIDE SEQUENCE [LARGE SCALE GENOMIC DNA]</scope>
    <source>
        <strain evidence="5">cv. Shenzhen</strain>
        <tissue evidence="4">Stem</tissue>
    </source>
</reference>
<dbReference type="AlphaFoldDB" id="A0A2I0AGR7"/>
<evidence type="ECO:0000256" key="2">
    <source>
        <dbReference type="PROSITE-ProRule" id="PRU00708"/>
    </source>
</evidence>
<dbReference type="PANTHER" id="PTHR47937">
    <property type="entry name" value="PLASTID TRANSCRIPTIONALLY ACTIVE CHROMOSOME 2-LIKE PROTEIN"/>
    <property type="match status" value="1"/>
</dbReference>
<dbReference type="GO" id="GO:0048316">
    <property type="term" value="P:seed development"/>
    <property type="evidence" value="ECO:0007669"/>
    <property type="project" value="UniProtKB-ARBA"/>
</dbReference>
<feature type="compositionally biased region" description="Basic and acidic residues" evidence="3">
    <location>
        <begin position="54"/>
        <end position="73"/>
    </location>
</feature>
<dbReference type="Gene3D" id="1.25.40.10">
    <property type="entry name" value="Tetratricopeptide repeat domain"/>
    <property type="match status" value="4"/>
</dbReference>